<gene>
    <name evidence="1" type="ORF">FHX42_005169</name>
</gene>
<evidence type="ECO:0000313" key="2">
    <source>
        <dbReference type="Proteomes" id="UP000569329"/>
    </source>
</evidence>
<reference evidence="1 2" key="1">
    <citation type="submission" date="2020-07" db="EMBL/GenBank/DDBJ databases">
        <title>Sequencing the genomes of 1000 actinobacteria strains.</title>
        <authorList>
            <person name="Klenk H.-P."/>
        </authorList>
    </citation>
    <scope>NUCLEOTIDE SEQUENCE [LARGE SCALE GENOMIC DNA]</scope>
    <source>
        <strain evidence="1 2">DSM 45975</strain>
    </source>
</reference>
<sequence length="138" mass="14502">MTENDIIENGTTVSLPESHASLLEGAARQAFGVTFEGLTYEQASELLVAHVRALAEGTGDKVCRSGGRTVVSENQDGPQAMQGVVRGLFTKLAPGSADQSALVVHFQQELTFGQRLLGHSPAVRTVRFIPSPGAGVTV</sequence>
<keyword evidence="2" id="KW-1185">Reference proteome</keyword>
<dbReference type="EMBL" id="JACGWZ010000010">
    <property type="protein sequence ID" value="MBA8827762.1"/>
    <property type="molecule type" value="Genomic_DNA"/>
</dbReference>
<dbReference type="RefSeq" id="WP_182546924.1">
    <property type="nucleotide sequence ID" value="NZ_JACGWZ010000010.1"/>
</dbReference>
<comment type="caution">
    <text evidence="1">The sequence shown here is derived from an EMBL/GenBank/DDBJ whole genome shotgun (WGS) entry which is preliminary data.</text>
</comment>
<organism evidence="1 2">
    <name type="scientific">Halosaccharopolyspora lacisalsi</name>
    <dbReference type="NCBI Taxonomy" id="1000566"/>
    <lineage>
        <taxon>Bacteria</taxon>
        <taxon>Bacillati</taxon>
        <taxon>Actinomycetota</taxon>
        <taxon>Actinomycetes</taxon>
        <taxon>Pseudonocardiales</taxon>
        <taxon>Pseudonocardiaceae</taxon>
        <taxon>Halosaccharopolyspora</taxon>
    </lineage>
</organism>
<evidence type="ECO:0000313" key="1">
    <source>
        <dbReference type="EMBL" id="MBA8827762.1"/>
    </source>
</evidence>
<accession>A0A839E0N5</accession>
<name>A0A839E0N5_9PSEU</name>
<dbReference type="Proteomes" id="UP000569329">
    <property type="component" value="Unassembled WGS sequence"/>
</dbReference>
<proteinExistence type="predicted"/>
<dbReference type="AlphaFoldDB" id="A0A839E0N5"/>
<protein>
    <submittedName>
        <fullName evidence="1">Uncharacterized protein</fullName>
    </submittedName>
</protein>